<dbReference type="AlphaFoldDB" id="A0A2K2DCX0"/>
<dbReference type="EMBL" id="CM000881">
    <property type="protein sequence ID" value="PNT72128.1"/>
    <property type="molecule type" value="Genomic_DNA"/>
</dbReference>
<organism evidence="1">
    <name type="scientific">Brachypodium distachyon</name>
    <name type="common">Purple false brome</name>
    <name type="synonym">Trachynia distachya</name>
    <dbReference type="NCBI Taxonomy" id="15368"/>
    <lineage>
        <taxon>Eukaryota</taxon>
        <taxon>Viridiplantae</taxon>
        <taxon>Streptophyta</taxon>
        <taxon>Embryophyta</taxon>
        <taxon>Tracheophyta</taxon>
        <taxon>Spermatophyta</taxon>
        <taxon>Magnoliopsida</taxon>
        <taxon>Liliopsida</taxon>
        <taxon>Poales</taxon>
        <taxon>Poaceae</taxon>
        <taxon>BOP clade</taxon>
        <taxon>Pooideae</taxon>
        <taxon>Stipodae</taxon>
        <taxon>Brachypodieae</taxon>
        <taxon>Brachypodium</taxon>
    </lineage>
</organism>
<keyword evidence="3" id="KW-1185">Reference proteome</keyword>
<evidence type="ECO:0000313" key="2">
    <source>
        <dbReference type="EnsemblPlants" id="PNT72128"/>
    </source>
</evidence>
<reference evidence="1 2" key="1">
    <citation type="journal article" date="2010" name="Nature">
        <title>Genome sequencing and analysis of the model grass Brachypodium distachyon.</title>
        <authorList>
            <consortium name="International Brachypodium Initiative"/>
        </authorList>
    </citation>
    <scope>NUCLEOTIDE SEQUENCE [LARGE SCALE GENOMIC DNA]</scope>
    <source>
        <strain evidence="1 2">Bd21</strain>
    </source>
</reference>
<protein>
    <submittedName>
        <fullName evidence="1 2">Uncharacterized protein</fullName>
    </submittedName>
</protein>
<reference evidence="2" key="3">
    <citation type="submission" date="2018-08" db="UniProtKB">
        <authorList>
            <consortium name="EnsemblPlants"/>
        </authorList>
    </citation>
    <scope>IDENTIFICATION</scope>
    <source>
        <strain evidence="2">cv. Bd21</strain>
    </source>
</reference>
<accession>A0A2K2DCX0</accession>
<dbReference type="InParanoid" id="A0A2K2DCX0"/>
<evidence type="ECO:0000313" key="1">
    <source>
        <dbReference type="EMBL" id="PNT72128.1"/>
    </source>
</evidence>
<sequence>MDQPPPSGPSSQVAALIPRIFWPANYALEGFDWPDDVICQC</sequence>
<proteinExistence type="predicted"/>
<evidence type="ECO:0000313" key="3">
    <source>
        <dbReference type="Proteomes" id="UP000008810"/>
    </source>
</evidence>
<gene>
    <name evidence="1" type="ORF">BRADI_2g39706v3</name>
</gene>
<dbReference type="Proteomes" id="UP000008810">
    <property type="component" value="Chromosome 2"/>
</dbReference>
<dbReference type="EnsemblPlants" id="PNT72128">
    <property type="protein sequence ID" value="PNT72128"/>
    <property type="gene ID" value="BRADI_2g39706v3"/>
</dbReference>
<name>A0A2K2DCX0_BRADI</name>
<reference evidence="1" key="2">
    <citation type="submission" date="2017-06" db="EMBL/GenBank/DDBJ databases">
        <title>WGS assembly of Brachypodium distachyon.</title>
        <authorList>
            <consortium name="The International Brachypodium Initiative"/>
            <person name="Lucas S."/>
            <person name="Harmon-Smith M."/>
            <person name="Lail K."/>
            <person name="Tice H."/>
            <person name="Grimwood J."/>
            <person name="Bruce D."/>
            <person name="Barry K."/>
            <person name="Shu S."/>
            <person name="Lindquist E."/>
            <person name="Wang M."/>
            <person name="Pitluck S."/>
            <person name="Vogel J.P."/>
            <person name="Garvin D.F."/>
            <person name="Mockler T.C."/>
            <person name="Schmutz J."/>
            <person name="Rokhsar D."/>
            <person name="Bevan M.W."/>
        </authorList>
    </citation>
    <scope>NUCLEOTIDE SEQUENCE</scope>
    <source>
        <strain evidence="1">Bd21</strain>
    </source>
</reference>
<dbReference type="Gramene" id="PNT72128">
    <property type="protein sequence ID" value="PNT72128"/>
    <property type="gene ID" value="BRADI_2g39706v3"/>
</dbReference>